<comment type="similarity">
    <text evidence="2 4">Belongs to the bacterial solute-binding protein 3 family.</text>
</comment>
<dbReference type="InterPro" id="IPR001638">
    <property type="entry name" value="Solute-binding_3/MltF_N"/>
</dbReference>
<organism evidence="9 10">
    <name type="scientific">Caldinitratiruptor microaerophilus</name>
    <dbReference type="NCBI Taxonomy" id="671077"/>
    <lineage>
        <taxon>Bacteria</taxon>
        <taxon>Bacillati</taxon>
        <taxon>Bacillota</taxon>
        <taxon>Clostridia</taxon>
        <taxon>Eubacteriales</taxon>
        <taxon>Symbiobacteriaceae</taxon>
        <taxon>Caldinitratiruptor</taxon>
    </lineage>
</organism>
<feature type="compositionally biased region" description="Low complexity" evidence="5">
    <location>
        <begin position="25"/>
        <end position="64"/>
    </location>
</feature>
<dbReference type="SMART" id="SM00079">
    <property type="entry name" value="PBPe"/>
    <property type="match status" value="1"/>
</dbReference>
<evidence type="ECO:0000259" key="7">
    <source>
        <dbReference type="SMART" id="SM00062"/>
    </source>
</evidence>
<dbReference type="PROSITE" id="PS51257">
    <property type="entry name" value="PROKAR_LIPOPROTEIN"/>
    <property type="match status" value="1"/>
</dbReference>
<accession>A0AA35CMM2</accession>
<dbReference type="AlphaFoldDB" id="A0AA35CMM2"/>
<comment type="subcellular location">
    <subcellularLocation>
        <location evidence="1">Cell envelope</location>
    </subcellularLocation>
</comment>
<dbReference type="GO" id="GO:0015276">
    <property type="term" value="F:ligand-gated monoatomic ion channel activity"/>
    <property type="evidence" value="ECO:0007669"/>
    <property type="project" value="InterPro"/>
</dbReference>
<dbReference type="PANTHER" id="PTHR35936">
    <property type="entry name" value="MEMBRANE-BOUND LYTIC MUREIN TRANSGLYCOSYLASE F"/>
    <property type="match status" value="1"/>
</dbReference>
<dbReference type="RefSeq" id="WP_264844210.1">
    <property type="nucleotide sequence ID" value="NZ_AP025628.1"/>
</dbReference>
<feature type="chain" id="PRO_5041273795" evidence="6">
    <location>
        <begin position="19"/>
        <end position="291"/>
    </location>
</feature>
<evidence type="ECO:0000256" key="3">
    <source>
        <dbReference type="ARBA" id="ARBA00022729"/>
    </source>
</evidence>
<dbReference type="Proteomes" id="UP001163687">
    <property type="component" value="Chromosome"/>
</dbReference>
<evidence type="ECO:0000256" key="2">
    <source>
        <dbReference type="ARBA" id="ARBA00010333"/>
    </source>
</evidence>
<dbReference type="SUPFAM" id="SSF53850">
    <property type="entry name" value="Periplasmic binding protein-like II"/>
    <property type="match status" value="1"/>
</dbReference>
<dbReference type="PROSITE" id="PS01039">
    <property type="entry name" value="SBP_BACTERIAL_3"/>
    <property type="match status" value="1"/>
</dbReference>
<feature type="domain" description="Solute-binding protein family 3/N-terminal" evidence="7">
    <location>
        <begin position="76"/>
        <end position="291"/>
    </location>
</feature>
<dbReference type="PANTHER" id="PTHR35936:SF17">
    <property type="entry name" value="ARGININE-BINDING EXTRACELLULAR PROTEIN ARTP"/>
    <property type="match status" value="1"/>
</dbReference>
<evidence type="ECO:0000256" key="6">
    <source>
        <dbReference type="SAM" id="SignalP"/>
    </source>
</evidence>
<dbReference type="InterPro" id="IPR001320">
    <property type="entry name" value="Iontro_rcpt_C"/>
</dbReference>
<evidence type="ECO:0000256" key="1">
    <source>
        <dbReference type="ARBA" id="ARBA00004196"/>
    </source>
</evidence>
<evidence type="ECO:0000313" key="10">
    <source>
        <dbReference type="Proteomes" id="UP001163687"/>
    </source>
</evidence>
<dbReference type="SMART" id="SM00062">
    <property type="entry name" value="PBPb"/>
    <property type="match status" value="1"/>
</dbReference>
<feature type="region of interest" description="Disordered" evidence="5">
    <location>
        <begin position="22"/>
        <end position="64"/>
    </location>
</feature>
<evidence type="ECO:0000259" key="8">
    <source>
        <dbReference type="SMART" id="SM00079"/>
    </source>
</evidence>
<evidence type="ECO:0000313" key="9">
    <source>
        <dbReference type="EMBL" id="BDG60146.1"/>
    </source>
</evidence>
<dbReference type="CDD" id="cd13624">
    <property type="entry name" value="PBP2_Arg_Lys_His"/>
    <property type="match status" value="1"/>
</dbReference>
<name>A0AA35CMM2_9FIRM</name>
<keyword evidence="3 6" id="KW-0732">Signal</keyword>
<proteinExistence type="inferred from homology"/>
<sequence>MKRLALVGVILSLVLSMAGCGGGQPAAPQSGQSSATQSSPQSQPAAQAPSAPQPSAGAAPQAPEGGHIAAIKKAGKLVIGTSADYPPFESLDQNNNIVGFDIDLAREIAKELGVELEVLNITFDGLIPALLAKKFDFMIAGLTITEERKKSVDFSKPYMSGGNAIVVHKDTQGISKLDDLKGKTIAVQLGSAQDQIASKVEGAQVKRYPLYTDAAMAVATKQVDSMILHSVVAKAFVAQDPRLKMVAELDPVDTGIAFRPDSDDLREFVDQVLDKMKQDGRMDALVKKWFK</sequence>
<gene>
    <name evidence="9" type="ORF">caldi_12360</name>
</gene>
<dbReference type="GO" id="GO:0030313">
    <property type="term" value="C:cell envelope"/>
    <property type="evidence" value="ECO:0007669"/>
    <property type="project" value="UniProtKB-SubCell"/>
</dbReference>
<keyword evidence="10" id="KW-1185">Reference proteome</keyword>
<dbReference type="Gene3D" id="3.40.190.10">
    <property type="entry name" value="Periplasmic binding protein-like II"/>
    <property type="match status" value="2"/>
</dbReference>
<evidence type="ECO:0000256" key="4">
    <source>
        <dbReference type="RuleBase" id="RU003744"/>
    </source>
</evidence>
<dbReference type="KEGG" id="cmic:caldi_12360"/>
<dbReference type="InterPro" id="IPR018313">
    <property type="entry name" value="SBP_3_CS"/>
</dbReference>
<dbReference type="Pfam" id="PF00497">
    <property type="entry name" value="SBP_bac_3"/>
    <property type="match status" value="1"/>
</dbReference>
<feature type="signal peptide" evidence="6">
    <location>
        <begin position="1"/>
        <end position="18"/>
    </location>
</feature>
<dbReference type="EMBL" id="AP025628">
    <property type="protein sequence ID" value="BDG60146.1"/>
    <property type="molecule type" value="Genomic_DNA"/>
</dbReference>
<dbReference type="GO" id="GO:0016020">
    <property type="term" value="C:membrane"/>
    <property type="evidence" value="ECO:0007669"/>
    <property type="project" value="InterPro"/>
</dbReference>
<reference evidence="9" key="1">
    <citation type="submission" date="2022-03" db="EMBL/GenBank/DDBJ databases">
        <title>Complete genome sequence of Caldinitratiruptor microaerophilus.</title>
        <authorList>
            <person name="Mukaiyama R."/>
            <person name="Nishiyama T."/>
            <person name="Ueda K."/>
        </authorList>
    </citation>
    <scope>NUCLEOTIDE SEQUENCE</scope>
    <source>
        <strain evidence="9">JCM 16183</strain>
    </source>
</reference>
<evidence type="ECO:0000256" key="5">
    <source>
        <dbReference type="SAM" id="MobiDB-lite"/>
    </source>
</evidence>
<protein>
    <submittedName>
        <fullName evidence="9">Amino acid ABC transporter, periplasmic amino acid-binding protein</fullName>
    </submittedName>
</protein>
<feature type="domain" description="Ionotropic glutamate receptor C-terminal" evidence="8">
    <location>
        <begin position="76"/>
        <end position="291"/>
    </location>
</feature>